<dbReference type="GO" id="GO:0003700">
    <property type="term" value="F:DNA-binding transcription factor activity"/>
    <property type="evidence" value="ECO:0007669"/>
    <property type="project" value="InterPro"/>
</dbReference>
<feature type="domain" description="HTH merR-type" evidence="2">
    <location>
        <begin position="1"/>
        <end position="69"/>
    </location>
</feature>
<protein>
    <submittedName>
        <fullName evidence="3">Transcriptional regulator, MerR family</fullName>
    </submittedName>
</protein>
<dbReference type="PANTHER" id="PTHR30204:SF92">
    <property type="entry name" value="HTH-TYPE TRANSCRIPTIONAL REGULATOR ZNTR"/>
    <property type="match status" value="1"/>
</dbReference>
<evidence type="ECO:0000313" key="4">
    <source>
        <dbReference type="Proteomes" id="UP000006457"/>
    </source>
</evidence>
<dbReference type="InterPro" id="IPR000551">
    <property type="entry name" value="MerR-type_HTH_dom"/>
</dbReference>
<dbReference type="InterPro" id="IPR009061">
    <property type="entry name" value="DNA-bd_dom_put_sf"/>
</dbReference>
<accession>I3DFG2</accession>
<proteinExistence type="predicted"/>
<name>I3DFG2_9PAST</name>
<dbReference type="GO" id="GO:0003677">
    <property type="term" value="F:DNA binding"/>
    <property type="evidence" value="ECO:0007669"/>
    <property type="project" value="UniProtKB-KW"/>
</dbReference>
<gene>
    <name evidence="3" type="ORF">HMPREF1052_1493</name>
</gene>
<evidence type="ECO:0000313" key="3">
    <source>
        <dbReference type="EMBL" id="EIJ70455.1"/>
    </source>
</evidence>
<comment type="caution">
    <text evidence="3">The sequence shown here is derived from an EMBL/GenBank/DDBJ whole genome shotgun (WGS) entry which is preliminary data.</text>
</comment>
<dbReference type="RefSeq" id="WP_005759885.1">
    <property type="nucleotide sequence ID" value="NZ_AJSX01000019.1"/>
</dbReference>
<dbReference type="PANTHER" id="PTHR30204">
    <property type="entry name" value="REDOX-CYCLING DRUG-SENSING TRANSCRIPTIONAL ACTIVATOR SOXR"/>
    <property type="match status" value="1"/>
</dbReference>
<sequence>MRISQLAKAVGCTNETIRFYEQRGLLPKPKRTPSNFRIYTSEHLQRLCFICYCRNLDISLSEIKMLLNLENGSEKQVQEVNQLLDKHIRDVAKRLHELDHLRMELIKLKQKCSEMTGTDVMQNIFNTENIRFRKINT</sequence>
<dbReference type="PROSITE" id="PS00552">
    <property type="entry name" value="HTH_MERR_1"/>
    <property type="match status" value="1"/>
</dbReference>
<dbReference type="eggNOG" id="COG0789">
    <property type="taxonomic scope" value="Bacteria"/>
</dbReference>
<dbReference type="SMART" id="SM00422">
    <property type="entry name" value="HTH_MERR"/>
    <property type="match status" value="1"/>
</dbReference>
<reference evidence="3 4" key="1">
    <citation type="submission" date="2012-03" db="EMBL/GenBank/DDBJ databases">
        <authorList>
            <person name="Harkins D.M."/>
            <person name="Madupu R."/>
            <person name="Durkin A.S."/>
            <person name="Torralba M."/>
            <person name="Methe B."/>
            <person name="Sutton G.G."/>
            <person name="Nelson K.E."/>
        </authorList>
    </citation>
    <scope>NUCLEOTIDE SEQUENCE [LARGE SCALE GENOMIC DNA]</scope>
    <source>
        <strain evidence="3 4">CCUG 2042</strain>
    </source>
</reference>
<dbReference type="EMBL" id="AJSX01000019">
    <property type="protein sequence ID" value="EIJ70455.1"/>
    <property type="molecule type" value="Genomic_DNA"/>
</dbReference>
<keyword evidence="1" id="KW-0238">DNA-binding</keyword>
<dbReference type="Gene3D" id="1.10.1660.10">
    <property type="match status" value="1"/>
</dbReference>
<organism evidence="3 4">
    <name type="scientific">Pasteurella bettyae CCUG 2042</name>
    <dbReference type="NCBI Taxonomy" id="1095749"/>
    <lineage>
        <taxon>Bacteria</taxon>
        <taxon>Pseudomonadati</taxon>
        <taxon>Pseudomonadota</taxon>
        <taxon>Gammaproteobacteria</taxon>
        <taxon>Pasteurellales</taxon>
        <taxon>Pasteurellaceae</taxon>
        <taxon>Pasteurella</taxon>
    </lineage>
</organism>
<evidence type="ECO:0000259" key="2">
    <source>
        <dbReference type="PROSITE" id="PS50937"/>
    </source>
</evidence>
<dbReference type="SUPFAM" id="SSF46955">
    <property type="entry name" value="Putative DNA-binding domain"/>
    <property type="match status" value="1"/>
</dbReference>
<dbReference type="PRINTS" id="PR00040">
    <property type="entry name" value="HTHMERR"/>
</dbReference>
<keyword evidence="4" id="KW-1185">Reference proteome</keyword>
<dbReference type="InterPro" id="IPR047057">
    <property type="entry name" value="MerR_fam"/>
</dbReference>
<dbReference type="PATRIC" id="fig|1095749.3.peg.817"/>
<dbReference type="AlphaFoldDB" id="I3DFG2"/>
<evidence type="ECO:0000256" key="1">
    <source>
        <dbReference type="ARBA" id="ARBA00023125"/>
    </source>
</evidence>
<dbReference type="Proteomes" id="UP000006457">
    <property type="component" value="Unassembled WGS sequence"/>
</dbReference>
<dbReference type="OrthoDB" id="9808480at2"/>
<dbReference type="Pfam" id="PF13411">
    <property type="entry name" value="MerR_1"/>
    <property type="match status" value="1"/>
</dbReference>
<dbReference type="PROSITE" id="PS50937">
    <property type="entry name" value="HTH_MERR_2"/>
    <property type="match status" value="1"/>
</dbReference>